<keyword evidence="1" id="KW-0472">Membrane</keyword>
<gene>
    <name evidence="2" type="ORF">MNBD_DELTA01-268</name>
</gene>
<accession>A0A3B0QTT3</accession>
<feature type="transmembrane region" description="Helical" evidence="1">
    <location>
        <begin position="6"/>
        <end position="26"/>
    </location>
</feature>
<feature type="transmembrane region" description="Helical" evidence="1">
    <location>
        <begin position="46"/>
        <end position="63"/>
    </location>
</feature>
<keyword evidence="1" id="KW-1133">Transmembrane helix</keyword>
<evidence type="ECO:0000256" key="1">
    <source>
        <dbReference type="SAM" id="Phobius"/>
    </source>
</evidence>
<feature type="transmembrane region" description="Helical" evidence="1">
    <location>
        <begin position="69"/>
        <end position="85"/>
    </location>
</feature>
<organism evidence="2">
    <name type="scientific">hydrothermal vent metagenome</name>
    <dbReference type="NCBI Taxonomy" id="652676"/>
    <lineage>
        <taxon>unclassified sequences</taxon>
        <taxon>metagenomes</taxon>
        <taxon>ecological metagenomes</taxon>
    </lineage>
</organism>
<protein>
    <submittedName>
        <fullName evidence="2">Uncharacterized protein</fullName>
    </submittedName>
</protein>
<reference evidence="2" key="1">
    <citation type="submission" date="2018-06" db="EMBL/GenBank/DDBJ databases">
        <authorList>
            <person name="Zhirakovskaya E."/>
        </authorList>
    </citation>
    <scope>NUCLEOTIDE SEQUENCE</scope>
</reference>
<evidence type="ECO:0000313" key="2">
    <source>
        <dbReference type="EMBL" id="VAV83127.1"/>
    </source>
</evidence>
<sequence length="116" mass="13380">MLYTKIIAILASVGFVMALMTFIGGFRMVRRAEHMSESIMHRVNGYTTISLYVLIALICIGLYFDIRILPIWIFGFILHYFKLVLVKKKLAVRYGGYMGGLLLITWFVLIYAHLPK</sequence>
<dbReference type="EMBL" id="UOEA01000036">
    <property type="protein sequence ID" value="VAV83127.1"/>
    <property type="molecule type" value="Genomic_DNA"/>
</dbReference>
<dbReference type="AlphaFoldDB" id="A0A3B0QTT3"/>
<name>A0A3B0QTT3_9ZZZZ</name>
<feature type="transmembrane region" description="Helical" evidence="1">
    <location>
        <begin position="97"/>
        <end position="114"/>
    </location>
</feature>
<proteinExistence type="predicted"/>
<keyword evidence="1" id="KW-0812">Transmembrane</keyword>